<protein>
    <submittedName>
        <fullName evidence="1">Uncharacterized protein</fullName>
    </submittedName>
</protein>
<comment type="caution">
    <text evidence="1">The sequence shown here is derived from an EMBL/GenBank/DDBJ whole genome shotgun (WGS) entry which is preliminary data.</text>
</comment>
<dbReference type="AlphaFoldDB" id="A0A2S5AE20"/>
<reference evidence="1 2" key="1">
    <citation type="submission" date="2018-01" db="EMBL/GenBank/DDBJ databases">
        <authorList>
            <person name="Gaut B.S."/>
            <person name="Morton B.R."/>
            <person name="Clegg M.T."/>
            <person name="Duvall M.R."/>
        </authorList>
    </citation>
    <scope>NUCLEOTIDE SEQUENCE [LARGE SCALE GENOMIC DNA]</scope>
    <source>
        <strain evidence="1 2">HR-AY</strain>
    </source>
</reference>
<dbReference type="Proteomes" id="UP000237310">
    <property type="component" value="Unassembled WGS sequence"/>
</dbReference>
<dbReference type="EMBL" id="PQVG01000002">
    <property type="protein sequence ID" value="POY40830.1"/>
    <property type="molecule type" value="Genomic_DNA"/>
</dbReference>
<accession>A0A2S5AE20</accession>
<keyword evidence="2" id="KW-1185">Reference proteome</keyword>
<evidence type="ECO:0000313" key="1">
    <source>
        <dbReference type="EMBL" id="POY40830.1"/>
    </source>
</evidence>
<gene>
    <name evidence="1" type="ORF">C3L50_04860</name>
</gene>
<name>A0A2S5AE20_9FLAO</name>
<proteinExistence type="predicted"/>
<organism evidence="1 2">
    <name type="scientific">Flavobacterium alvei</name>
    <dbReference type="NCBI Taxonomy" id="2080416"/>
    <lineage>
        <taxon>Bacteria</taxon>
        <taxon>Pseudomonadati</taxon>
        <taxon>Bacteroidota</taxon>
        <taxon>Flavobacteriia</taxon>
        <taxon>Flavobacteriales</taxon>
        <taxon>Flavobacteriaceae</taxon>
        <taxon>Flavobacterium</taxon>
    </lineage>
</organism>
<evidence type="ECO:0000313" key="2">
    <source>
        <dbReference type="Proteomes" id="UP000237310"/>
    </source>
</evidence>
<sequence length="252" mass="28737">MIIGFTLLIFGLILTTLGGFITNDAWSDFTNKNKPNNSNKNVIKNEKDVEAALMYQTQISLFYHKFKTCLNWTLPIKENIDKNVDKVFNYGPNYVQPVNFENLTPEIASKIFTSYNFKNVMANYSGTKDFHPTGYNNLLGILENLKSELEKILFKYGSTMNSNLSSRIDYSIKMTESVITSIRIDVKSKKITDKNSADIIANHLVLLKDDFLLMKKEYTNNIEGGFPIMVGKVEKVDKENGSIRIETQFSGY</sequence>